<dbReference type="RefSeq" id="WP_137436087.1">
    <property type="nucleotide sequence ID" value="NZ_JANRHC010000002.1"/>
</dbReference>
<dbReference type="Gene3D" id="3.40.50.11550">
    <property type="match status" value="1"/>
</dbReference>
<evidence type="ECO:0000256" key="1">
    <source>
        <dbReference type="SAM" id="SignalP"/>
    </source>
</evidence>
<feature type="chain" id="PRO_5020719968" description="Haem-binding uptake Tiki superfamily ChaN domain-containing protein" evidence="1">
    <location>
        <begin position="27"/>
        <end position="331"/>
    </location>
</feature>
<dbReference type="InterPro" id="IPR007314">
    <property type="entry name" value="Cofac_haem-bd_dom"/>
</dbReference>
<organism evidence="3 4">
    <name type="scientific">Marinobacter panjinensis</name>
    <dbReference type="NCBI Taxonomy" id="2576384"/>
    <lineage>
        <taxon>Bacteria</taxon>
        <taxon>Pseudomonadati</taxon>
        <taxon>Pseudomonadota</taxon>
        <taxon>Gammaproteobacteria</taxon>
        <taxon>Pseudomonadales</taxon>
        <taxon>Marinobacteraceae</taxon>
        <taxon>Marinobacter</taxon>
    </lineage>
</organism>
<comment type="caution">
    <text evidence="3">The sequence shown here is derived from an EMBL/GenBank/DDBJ whole genome shotgun (WGS) entry which is preliminary data.</text>
</comment>
<dbReference type="SUPFAM" id="SSF159501">
    <property type="entry name" value="EreA/ChaN-like"/>
    <property type="match status" value="1"/>
</dbReference>
<dbReference type="Pfam" id="PF04187">
    <property type="entry name" value="Cofac_haem_bdg"/>
    <property type="match status" value="1"/>
</dbReference>
<keyword evidence="4" id="KW-1185">Reference proteome</keyword>
<protein>
    <recommendedName>
        <fullName evidence="2">Haem-binding uptake Tiki superfamily ChaN domain-containing protein</fullName>
    </recommendedName>
</protein>
<accession>A0A4U6R4N0</accession>
<dbReference type="EMBL" id="SZYH01000001">
    <property type="protein sequence ID" value="TKV68463.1"/>
    <property type="molecule type" value="Genomic_DNA"/>
</dbReference>
<name>A0A4U6R4N0_9GAMM</name>
<sequence>MTTYSHTLAILACLLFAGCSSLPASNQEVVPPQTQYDSIIADDKGRLLSINQLAEKLTPADVVVIGEYHGHHAAHLLQSLVQSSLYQQRPRQVLSMEQFTLDDQSQLDRYLSGKSGEEELIADTGAWPNYKASYRPLIEFSKKRNIPVIAANAPADIVRCVGRTGEAYLDGLHASQRQRLPEAPFFDTPAYRRKFFDTLGGGHGETDNSKRLENSYKAQLLRDNTMADRVIRALEENPEHQVIHLTGTFHSEDRLGMVAVLEKKRPDLDVAVISPVFWHSGDDLDSLLKAHRGKGDFLYFLQPLPEEYKDNERHRDAIMEQFRNADDLSCD</sequence>
<evidence type="ECO:0000259" key="2">
    <source>
        <dbReference type="Pfam" id="PF04187"/>
    </source>
</evidence>
<keyword evidence="1" id="KW-0732">Signal</keyword>
<proteinExistence type="predicted"/>
<gene>
    <name evidence="3" type="ORF">FDP08_10390</name>
</gene>
<feature type="domain" description="Haem-binding uptake Tiki superfamily ChaN" evidence="2">
    <location>
        <begin position="53"/>
        <end position="260"/>
    </location>
</feature>
<dbReference type="CDD" id="cd14727">
    <property type="entry name" value="ChanN-like"/>
    <property type="match status" value="1"/>
</dbReference>
<evidence type="ECO:0000313" key="4">
    <source>
        <dbReference type="Proteomes" id="UP000308488"/>
    </source>
</evidence>
<dbReference type="InterPro" id="IPR016773">
    <property type="entry name" value="Fe3_uptake_reg_CjrA_prd"/>
</dbReference>
<dbReference type="AlphaFoldDB" id="A0A4U6R4N0"/>
<feature type="signal peptide" evidence="1">
    <location>
        <begin position="1"/>
        <end position="26"/>
    </location>
</feature>
<dbReference type="OrthoDB" id="1680202at2"/>
<dbReference type="PIRSF" id="PIRSF020419">
    <property type="entry name" value="Fe_uptake_reg_CjrA_prd"/>
    <property type="match status" value="1"/>
</dbReference>
<evidence type="ECO:0000313" key="3">
    <source>
        <dbReference type="EMBL" id="TKV68463.1"/>
    </source>
</evidence>
<dbReference type="Proteomes" id="UP000308488">
    <property type="component" value="Unassembled WGS sequence"/>
</dbReference>
<reference evidence="3 4" key="1">
    <citation type="submission" date="2019-05" db="EMBL/GenBank/DDBJ databases">
        <title>Marinobacter panjinensis sp. nov., a moderately halophilic bacterium isolated from sea tidal flat environment.</title>
        <authorList>
            <person name="Yang W."/>
            <person name="An M."/>
            <person name="He W."/>
            <person name="Luo X."/>
            <person name="Zhu L."/>
            <person name="Chen G."/>
            <person name="Zhang Y."/>
            <person name="Wang Y."/>
        </authorList>
    </citation>
    <scope>NUCLEOTIDE SEQUENCE [LARGE SCALE GENOMIC DNA]</scope>
    <source>
        <strain evidence="3 4">PJ-16</strain>
    </source>
</reference>